<name>A0A1W2BVX1_9FLAO</name>
<keyword evidence="3" id="KW-1185">Reference proteome</keyword>
<organism evidence="2 3">
    <name type="scientific">Moheibacter sediminis</name>
    <dbReference type="NCBI Taxonomy" id="1434700"/>
    <lineage>
        <taxon>Bacteria</taxon>
        <taxon>Pseudomonadati</taxon>
        <taxon>Bacteroidota</taxon>
        <taxon>Flavobacteriia</taxon>
        <taxon>Flavobacteriales</taxon>
        <taxon>Weeksellaceae</taxon>
        <taxon>Moheibacter</taxon>
    </lineage>
</organism>
<dbReference type="Gene3D" id="3.40.630.10">
    <property type="entry name" value="Zn peptidases"/>
    <property type="match status" value="1"/>
</dbReference>
<proteinExistence type="predicted"/>
<dbReference type="SUPFAM" id="SSF53187">
    <property type="entry name" value="Zn-dependent exopeptidases"/>
    <property type="match status" value="1"/>
</dbReference>
<dbReference type="AlphaFoldDB" id="A0A1W2BVX1"/>
<evidence type="ECO:0000313" key="3">
    <source>
        <dbReference type="Proteomes" id="UP000192393"/>
    </source>
</evidence>
<protein>
    <submittedName>
        <fullName evidence="2">Peptidase family M28</fullName>
    </submittedName>
</protein>
<dbReference type="OrthoDB" id="9778250at2"/>
<dbReference type="RefSeq" id="WP_084017851.1">
    <property type="nucleotide sequence ID" value="NZ_FWXS01000007.1"/>
</dbReference>
<reference evidence="2 3" key="1">
    <citation type="submission" date="2017-04" db="EMBL/GenBank/DDBJ databases">
        <authorList>
            <person name="Afonso C.L."/>
            <person name="Miller P.J."/>
            <person name="Scott M.A."/>
            <person name="Spackman E."/>
            <person name="Goraichik I."/>
            <person name="Dimitrov K.M."/>
            <person name="Suarez D.L."/>
            <person name="Swayne D.E."/>
        </authorList>
    </citation>
    <scope>NUCLEOTIDE SEQUENCE [LARGE SCALE GENOMIC DNA]</scope>
    <source>
        <strain evidence="2 3">CGMCC 1.12708</strain>
    </source>
</reference>
<dbReference type="Pfam" id="PF04389">
    <property type="entry name" value="Peptidase_M28"/>
    <property type="match status" value="1"/>
</dbReference>
<dbReference type="Proteomes" id="UP000192393">
    <property type="component" value="Unassembled WGS sequence"/>
</dbReference>
<accession>A0A1W2BVX1</accession>
<feature type="domain" description="Peptidase M28" evidence="1">
    <location>
        <begin position="110"/>
        <end position="321"/>
    </location>
</feature>
<sequence length="339" mass="38830">MRYLLLLVLIALNIQCSPQKNLTKADYDQSLPKYIKTIKADELSKHLYIFASDEFEGRDTGEPGQKKAAEYLREFYKKQGIISPKSELVKDYFQHIPAGAYPRIKKDTENVLAFIEGSEKPEEILVISAHYDHVGMENGEIYNGADDDGSGNVAILEIAEAFQQAIKDGFKPKRSILFLHVTAEEIGLLGSKYYTDIQPIFPLENTIANLNIDMIGRIDDAHLENINYVYLIGSDKLSTDLHNLSETVNKKHINMDLDYTFNDENDPNRFYYRSDHYNFAKNNVPIIFYFNGVHADYHKPTDTPDKIDYNLLEKRAQLIFATAWELANGENRPFVDKAK</sequence>
<dbReference type="InterPro" id="IPR018247">
    <property type="entry name" value="EF_Hand_1_Ca_BS"/>
</dbReference>
<dbReference type="PROSITE" id="PS00018">
    <property type="entry name" value="EF_HAND_1"/>
    <property type="match status" value="1"/>
</dbReference>
<gene>
    <name evidence="2" type="ORF">SAMN06296427_107176</name>
</gene>
<evidence type="ECO:0000259" key="1">
    <source>
        <dbReference type="Pfam" id="PF04389"/>
    </source>
</evidence>
<dbReference type="PANTHER" id="PTHR12147:SF26">
    <property type="entry name" value="PEPTIDASE M28 DOMAIN-CONTAINING PROTEIN"/>
    <property type="match status" value="1"/>
</dbReference>
<dbReference type="InterPro" id="IPR045175">
    <property type="entry name" value="M28_fam"/>
</dbReference>
<dbReference type="GO" id="GO:0008235">
    <property type="term" value="F:metalloexopeptidase activity"/>
    <property type="evidence" value="ECO:0007669"/>
    <property type="project" value="InterPro"/>
</dbReference>
<dbReference type="GO" id="GO:0006508">
    <property type="term" value="P:proteolysis"/>
    <property type="evidence" value="ECO:0007669"/>
    <property type="project" value="InterPro"/>
</dbReference>
<dbReference type="EMBL" id="FWXS01000007">
    <property type="protein sequence ID" value="SMC76894.1"/>
    <property type="molecule type" value="Genomic_DNA"/>
</dbReference>
<dbReference type="InterPro" id="IPR007484">
    <property type="entry name" value="Peptidase_M28"/>
</dbReference>
<evidence type="ECO:0000313" key="2">
    <source>
        <dbReference type="EMBL" id="SMC76894.1"/>
    </source>
</evidence>
<dbReference type="PANTHER" id="PTHR12147">
    <property type="entry name" value="METALLOPEPTIDASE M28 FAMILY MEMBER"/>
    <property type="match status" value="1"/>
</dbReference>
<dbReference type="CDD" id="cd05660">
    <property type="entry name" value="M28_like_PA"/>
    <property type="match status" value="1"/>
</dbReference>
<dbReference type="STRING" id="1434700.SAMN06296427_107176"/>